<organism evidence="2 3">
    <name type="scientific">Parvularcula maris</name>
    <dbReference type="NCBI Taxonomy" id="2965077"/>
    <lineage>
        <taxon>Bacteria</taxon>
        <taxon>Pseudomonadati</taxon>
        <taxon>Pseudomonadota</taxon>
        <taxon>Alphaproteobacteria</taxon>
        <taxon>Parvularculales</taxon>
        <taxon>Parvularculaceae</taxon>
        <taxon>Parvularcula</taxon>
    </lineage>
</organism>
<name>A0A9X2L961_9PROT</name>
<proteinExistence type="predicted"/>
<accession>A0A9X2L961</accession>
<reference evidence="2" key="1">
    <citation type="submission" date="2022-07" db="EMBL/GenBank/DDBJ databases">
        <title>Parvularcula maris sp. nov., an algicidal bacterium isolated from seawater.</title>
        <authorList>
            <person name="Li F."/>
        </authorList>
    </citation>
    <scope>NUCLEOTIDE SEQUENCE</scope>
    <source>
        <strain evidence="2">BGMRC 0090</strain>
    </source>
</reference>
<feature type="region of interest" description="Disordered" evidence="1">
    <location>
        <begin position="1"/>
        <end position="54"/>
    </location>
</feature>
<sequence length="373" mass="41984">MDDEQKKNEQLRDELEIDSGKSERKTATRKKPASDSKRVTKKNPSKYPRDTLEQALRIPRSILEQNAGQPCSVEDAARYMGVGCNGPFKVLVGSAKKYGLLKEDGPGIVALTDLARQILRPQTREDEISGLRTSVQTAPEISDVYSHYRGELIPERKFFANKLMDTYGILEHKTEEFSEIFFSTLRLAELLDETGGKIRLLDVSENRTSTTHVASKEERRLRKAVTPNSSDTCFVMMPFGGHLGTYYEAVYKPAVKQAGLTPIRADADIFGTGKIIDQIYRGIVESKVLIAELTSRNPNVFYELGLAHALRKPVVLVSSNDEDVPFDLKHIRCIHYDMKDPFWGEKLIDKVTENVLSALQNPEEALFSVEEQS</sequence>
<gene>
    <name evidence="2" type="ORF">NOG11_07410</name>
</gene>
<evidence type="ECO:0000256" key="1">
    <source>
        <dbReference type="SAM" id="MobiDB-lite"/>
    </source>
</evidence>
<dbReference type="SUPFAM" id="SSF52309">
    <property type="entry name" value="N-(deoxy)ribosyltransferase-like"/>
    <property type="match status" value="1"/>
</dbReference>
<evidence type="ECO:0000313" key="2">
    <source>
        <dbReference type="EMBL" id="MCQ8185218.1"/>
    </source>
</evidence>
<dbReference type="Gene3D" id="3.40.50.450">
    <property type="match status" value="1"/>
</dbReference>
<protein>
    <submittedName>
        <fullName evidence="2">Nucleoside 2-deoxyribosyltransferase</fullName>
    </submittedName>
</protein>
<keyword evidence="3" id="KW-1185">Reference proteome</keyword>
<feature type="compositionally biased region" description="Basic and acidic residues" evidence="1">
    <location>
        <begin position="1"/>
        <end position="38"/>
    </location>
</feature>
<evidence type="ECO:0000313" key="3">
    <source>
        <dbReference type="Proteomes" id="UP001142610"/>
    </source>
</evidence>
<dbReference type="EMBL" id="JANIBC010000004">
    <property type="protein sequence ID" value="MCQ8185218.1"/>
    <property type="molecule type" value="Genomic_DNA"/>
</dbReference>
<comment type="caution">
    <text evidence="2">The sequence shown here is derived from an EMBL/GenBank/DDBJ whole genome shotgun (WGS) entry which is preliminary data.</text>
</comment>
<dbReference type="Proteomes" id="UP001142610">
    <property type="component" value="Unassembled WGS sequence"/>
</dbReference>
<dbReference type="AlphaFoldDB" id="A0A9X2L961"/>